<evidence type="ECO:0000313" key="2">
    <source>
        <dbReference type="EMBL" id="BAL73538.1"/>
    </source>
</evidence>
<protein>
    <submittedName>
        <fullName evidence="2">Uncharacterized protein</fullName>
    </submittedName>
</protein>
<feature type="region of interest" description="Disordered" evidence="1">
    <location>
        <begin position="1"/>
        <end position="54"/>
    </location>
</feature>
<name>A0AAI8Q9J7_9BRAD</name>
<dbReference type="AlphaFoldDB" id="A0AAI8Q9J7"/>
<evidence type="ECO:0000256" key="1">
    <source>
        <dbReference type="SAM" id="MobiDB-lite"/>
    </source>
</evidence>
<dbReference type="Proteomes" id="UP000007886">
    <property type="component" value="Chromosome"/>
</dbReference>
<organism evidence="2 3">
    <name type="scientific">Bradyrhizobium cosmicum</name>
    <dbReference type="NCBI Taxonomy" id="1404864"/>
    <lineage>
        <taxon>Bacteria</taxon>
        <taxon>Pseudomonadati</taxon>
        <taxon>Pseudomonadota</taxon>
        <taxon>Alphaproteobacteria</taxon>
        <taxon>Hyphomicrobiales</taxon>
        <taxon>Nitrobacteraceae</taxon>
        <taxon>Bradyrhizobium</taxon>
    </lineage>
</organism>
<proteinExistence type="predicted"/>
<evidence type="ECO:0000313" key="3">
    <source>
        <dbReference type="Proteomes" id="UP000007886"/>
    </source>
</evidence>
<feature type="compositionally biased region" description="Low complexity" evidence="1">
    <location>
        <begin position="16"/>
        <end position="27"/>
    </location>
</feature>
<gene>
    <name evidence="2" type="ORF">S23_03150</name>
</gene>
<sequence length="145" mass="14661">MPAAPMKAPEVASVHAAAEPPQEAASSVQPRAEAAEVPDASRPAGAAASDVTVPGAAEAAQPGAALVQPRAAARSVAGEAAAELQRAAAVVPAAWPRAAAVPRVPSAVASVFRQGRLRLPGRPARSRSAPRCFVHVMRSLRMASR</sequence>
<keyword evidence="3" id="KW-1185">Reference proteome</keyword>
<accession>A0AAI8Q9J7</accession>
<reference evidence="2 3" key="1">
    <citation type="journal article" date="2012" name="Microbes Environ.">
        <title>Complete genome sequence of Bradyrhizobium sp. S23321: insights into symbiosis evolution in soil oligotrophs.</title>
        <authorList>
            <person name="Okubo T."/>
            <person name="Tsukui T."/>
            <person name="Maita H."/>
            <person name="Okamoto S."/>
            <person name="Oshima K."/>
            <person name="Fujisawa T."/>
            <person name="Saito A."/>
            <person name="Futamata H."/>
            <person name="Hattori R."/>
            <person name="Shimomura Y."/>
            <person name="Haruta S."/>
            <person name="Morimoto S."/>
            <person name="Wang Y."/>
            <person name="Sakai Y."/>
            <person name="Hattori M."/>
            <person name="Aizawa S."/>
            <person name="Nagashima K.V.P."/>
            <person name="Masuda S."/>
            <person name="Hattori T."/>
            <person name="Yamashita A."/>
            <person name="Bao Z."/>
            <person name="Hayatsu M."/>
            <person name="Kajiya-Kanegae H."/>
            <person name="Yoshinaga I."/>
            <person name="Sakamoto K."/>
            <person name="Toyota K."/>
            <person name="Nakao M."/>
            <person name="Kohara M."/>
            <person name="Anda M."/>
            <person name="Niwa R."/>
            <person name="Jung-Hwan P."/>
            <person name="Sameshima-Saito R."/>
            <person name="Tokuda S."/>
            <person name="Yamamoto S."/>
            <person name="Yamamoto S."/>
            <person name="Yokoyama T."/>
            <person name="Akutsu T."/>
            <person name="Nakamura Y."/>
            <person name="Nakahira-Yanaka Y."/>
            <person name="Takada Hoshino Y."/>
            <person name="Hirakawa H."/>
            <person name="Mitsui H."/>
            <person name="Terasawa K."/>
            <person name="Itakura M."/>
            <person name="Sato S."/>
            <person name="Ikeda-Ohtsubo W."/>
            <person name="Sakakura N."/>
            <person name="Kaminuma E."/>
            <person name="Minamisawa K."/>
        </authorList>
    </citation>
    <scope>NUCLEOTIDE SEQUENCE [LARGE SCALE GENOMIC DNA]</scope>
    <source>
        <strain evidence="2 3">S23321</strain>
    </source>
</reference>
<dbReference type="EMBL" id="AP012279">
    <property type="protein sequence ID" value="BAL73538.1"/>
    <property type="molecule type" value="Genomic_DNA"/>
</dbReference>
<dbReference type="KEGG" id="brs:S23_03150"/>